<proteinExistence type="predicted"/>
<keyword evidence="2" id="KW-1185">Reference proteome</keyword>
<dbReference type="KEGG" id="iag:Igag_1873"/>
<dbReference type="STRING" id="583356.Igag_1873"/>
<accession>E0ST07</accession>
<dbReference type="AlphaFoldDB" id="E0ST07"/>
<name>E0ST07_IGNAA</name>
<protein>
    <submittedName>
        <fullName evidence="1">Uncharacterized protein</fullName>
    </submittedName>
</protein>
<gene>
    <name evidence="1" type="ordered locus">Igag_1873</name>
</gene>
<dbReference type="HOGENOM" id="CLU_2930191_0_0_2"/>
<evidence type="ECO:0000313" key="1">
    <source>
        <dbReference type="EMBL" id="ADM28668.1"/>
    </source>
</evidence>
<reference evidence="1 2" key="1">
    <citation type="journal article" date="2010" name="Stand. Genomic Sci.">
        <title>Complete genome sequence of Ignisphaera aggregans type strain (AQ1.S1).</title>
        <authorList>
            <person name="Goker M."/>
            <person name="Held B."/>
            <person name="Lapidus A."/>
            <person name="Nolan M."/>
            <person name="Spring S."/>
            <person name="Yasawong M."/>
            <person name="Lucas S."/>
            <person name="Glavina Del Rio T."/>
            <person name="Tice H."/>
            <person name="Cheng J.F."/>
            <person name="Goodwin L."/>
            <person name="Tapia R."/>
            <person name="Pitluck S."/>
            <person name="Liolios K."/>
            <person name="Ivanova N."/>
            <person name="Mavromatis K."/>
            <person name="Mikhailova N."/>
            <person name="Pati A."/>
            <person name="Chen A."/>
            <person name="Palaniappan K."/>
            <person name="Brambilla E."/>
            <person name="Land M."/>
            <person name="Hauser L."/>
            <person name="Chang Y.J."/>
            <person name="Jeffries C.D."/>
            <person name="Brettin T."/>
            <person name="Detter J.C."/>
            <person name="Han C."/>
            <person name="Rohde M."/>
            <person name="Sikorski J."/>
            <person name="Woyke T."/>
            <person name="Bristow J."/>
            <person name="Eisen J.A."/>
            <person name="Markowitz V."/>
            <person name="Hugenholtz P."/>
            <person name="Kyrpides N.C."/>
            <person name="Klenk H.P."/>
        </authorList>
    </citation>
    <scope>NUCLEOTIDE SEQUENCE [LARGE SCALE GENOMIC DNA]</scope>
    <source>
        <strain evidence="2">DSM 17230 / JCM 13409 / AQ1.S1</strain>
    </source>
</reference>
<dbReference type="BioCyc" id="IAGG583356:GHAH-1862-MONOMER"/>
<sequence length="60" mass="6518">MRTIRNVRIRFMDREVECLALFDSGSGVTMLDVISLKIALAPLDKGSPGCLSFTGSLVCI</sequence>
<evidence type="ECO:0000313" key="2">
    <source>
        <dbReference type="Proteomes" id="UP000001304"/>
    </source>
</evidence>
<dbReference type="EMBL" id="CP002098">
    <property type="protein sequence ID" value="ADM28668.1"/>
    <property type="molecule type" value="Genomic_DNA"/>
</dbReference>
<organism evidence="1 2">
    <name type="scientific">Ignisphaera aggregans (strain DSM 17230 / JCM 13409 / AQ1.S1)</name>
    <dbReference type="NCBI Taxonomy" id="583356"/>
    <lineage>
        <taxon>Archaea</taxon>
        <taxon>Thermoproteota</taxon>
        <taxon>Thermoprotei</taxon>
        <taxon>Desulfurococcales</taxon>
        <taxon>Desulfurococcaceae</taxon>
        <taxon>Ignisphaera</taxon>
    </lineage>
</organism>
<dbReference type="Proteomes" id="UP000001304">
    <property type="component" value="Chromosome"/>
</dbReference>